<proteinExistence type="predicted"/>
<dbReference type="EMBL" id="CAVMJV010000053">
    <property type="protein sequence ID" value="CAK5084177.1"/>
    <property type="molecule type" value="Genomic_DNA"/>
</dbReference>
<accession>A0ACB0ZYF0</accession>
<comment type="caution">
    <text evidence="1">The sequence shown here is derived from an EMBL/GenBank/DDBJ whole genome shotgun (WGS) entry which is preliminary data.</text>
</comment>
<sequence length="150" mass="17605">MLVKSYFKQKILKASKAHTQTFMVRIFIETIPKIEDIAVRHVMEDILWLYLTYELVHSSEGFLSSHQMSIIRKKLFTSLAKIRPNSVALVDSFDFTDRELRSVLGRKDGQVYENLLEWAKKSPLNEHDVRVLLNYRGNFKEKDGEVRDTD</sequence>
<keyword evidence="2" id="KW-1185">Reference proteome</keyword>
<dbReference type="Proteomes" id="UP001497535">
    <property type="component" value="Unassembled WGS sequence"/>
</dbReference>
<evidence type="ECO:0000313" key="1">
    <source>
        <dbReference type="EMBL" id="CAK5084177.1"/>
    </source>
</evidence>
<protein>
    <submittedName>
        <fullName evidence="1">Uncharacterized protein</fullName>
    </submittedName>
</protein>
<name>A0ACB0ZYF0_MELEN</name>
<reference evidence="1" key="1">
    <citation type="submission" date="2023-11" db="EMBL/GenBank/DDBJ databases">
        <authorList>
            <person name="Poullet M."/>
        </authorList>
    </citation>
    <scope>NUCLEOTIDE SEQUENCE</scope>
    <source>
        <strain evidence="1">E1834</strain>
    </source>
</reference>
<gene>
    <name evidence="1" type="ORF">MENTE1834_LOCUS31563</name>
</gene>
<evidence type="ECO:0000313" key="2">
    <source>
        <dbReference type="Proteomes" id="UP001497535"/>
    </source>
</evidence>
<organism evidence="1 2">
    <name type="scientific">Meloidogyne enterolobii</name>
    <name type="common">Root-knot nematode worm</name>
    <name type="synonym">Meloidogyne mayaguensis</name>
    <dbReference type="NCBI Taxonomy" id="390850"/>
    <lineage>
        <taxon>Eukaryota</taxon>
        <taxon>Metazoa</taxon>
        <taxon>Ecdysozoa</taxon>
        <taxon>Nematoda</taxon>
        <taxon>Chromadorea</taxon>
        <taxon>Rhabditida</taxon>
        <taxon>Tylenchina</taxon>
        <taxon>Tylenchomorpha</taxon>
        <taxon>Tylenchoidea</taxon>
        <taxon>Meloidogynidae</taxon>
        <taxon>Meloidogyninae</taxon>
        <taxon>Meloidogyne</taxon>
    </lineage>
</organism>